<dbReference type="AlphaFoldDB" id="A0ABD5QKZ1"/>
<organism evidence="2 3">
    <name type="scientific">Saliphagus infecundisoli</name>
    <dbReference type="NCBI Taxonomy" id="1849069"/>
    <lineage>
        <taxon>Archaea</taxon>
        <taxon>Methanobacteriati</taxon>
        <taxon>Methanobacteriota</taxon>
        <taxon>Stenosarchaea group</taxon>
        <taxon>Halobacteria</taxon>
        <taxon>Halobacteriales</taxon>
        <taxon>Natrialbaceae</taxon>
        <taxon>Saliphagus</taxon>
    </lineage>
</organism>
<feature type="transmembrane region" description="Helical" evidence="1">
    <location>
        <begin position="76"/>
        <end position="94"/>
    </location>
</feature>
<evidence type="ECO:0000313" key="2">
    <source>
        <dbReference type="EMBL" id="MFC4990285.1"/>
    </source>
</evidence>
<name>A0ABD5QKZ1_9EURY</name>
<reference evidence="2 3" key="1">
    <citation type="journal article" date="2019" name="Int. J. Syst. Evol. Microbiol.">
        <title>The Global Catalogue of Microorganisms (GCM) 10K type strain sequencing project: providing services to taxonomists for standard genome sequencing and annotation.</title>
        <authorList>
            <consortium name="The Broad Institute Genomics Platform"/>
            <consortium name="The Broad Institute Genome Sequencing Center for Infectious Disease"/>
            <person name="Wu L."/>
            <person name="Ma J."/>
        </authorList>
    </citation>
    <scope>NUCLEOTIDE SEQUENCE [LARGE SCALE GENOMIC DNA]</scope>
    <source>
        <strain evidence="2 3">CGMCC 1.15824</strain>
    </source>
</reference>
<feature type="transmembrane region" description="Helical" evidence="1">
    <location>
        <begin position="46"/>
        <end position="70"/>
    </location>
</feature>
<dbReference type="RefSeq" id="WP_224829842.1">
    <property type="nucleotide sequence ID" value="NZ_JAIVEF010000029.1"/>
</dbReference>
<keyword evidence="3" id="KW-1185">Reference proteome</keyword>
<comment type="caution">
    <text evidence="2">The sequence shown here is derived from an EMBL/GenBank/DDBJ whole genome shotgun (WGS) entry which is preliminary data.</text>
</comment>
<evidence type="ECO:0000313" key="3">
    <source>
        <dbReference type="Proteomes" id="UP001595925"/>
    </source>
</evidence>
<dbReference type="Proteomes" id="UP001595925">
    <property type="component" value="Unassembled WGS sequence"/>
</dbReference>
<gene>
    <name evidence="2" type="ORF">ACFPFO_21550</name>
</gene>
<keyword evidence="1" id="KW-1133">Transmembrane helix</keyword>
<accession>A0ABD5QKZ1</accession>
<dbReference type="EMBL" id="JBHSJG010000067">
    <property type="protein sequence ID" value="MFC4990285.1"/>
    <property type="molecule type" value="Genomic_DNA"/>
</dbReference>
<feature type="transmembrane region" description="Helical" evidence="1">
    <location>
        <begin position="138"/>
        <end position="160"/>
    </location>
</feature>
<feature type="transmembrane region" description="Helical" evidence="1">
    <location>
        <begin position="106"/>
        <end position="132"/>
    </location>
</feature>
<sequence length="177" mass="19203">MTSLPFSALETFRPTQTDALTDNTRSTADRTTSAVRRREVSSMSRALALSWAIGLGLLAGSIAGTLVPATTNGQELRHVLGLTLVFVPAVYVMVRRRWTYWTATNGYLRFAVYLLSFMITAGVLMVLSVVAFGTSGPIASAVTFLAAAVAFSITAWLTFYGGADRLWAELIDRIDIE</sequence>
<protein>
    <submittedName>
        <fullName evidence="2">Uncharacterized protein</fullName>
    </submittedName>
</protein>
<evidence type="ECO:0000256" key="1">
    <source>
        <dbReference type="SAM" id="Phobius"/>
    </source>
</evidence>
<keyword evidence="1" id="KW-0472">Membrane</keyword>
<keyword evidence="1" id="KW-0812">Transmembrane</keyword>
<proteinExistence type="predicted"/>